<sequence>MNPFARGWLSLTVLLAVWPTTALADRAAAPLPLYATPDLSGAPVLTLPAGKALVALGEYRQYTRPAVVAVPYGQQVYYARSGLISSEGQGIAVVSPVGGAYTTTPQPAGQPIRLLVGGGEAGRSLGRLELRVLPLGRWDTAEGVSRYQATGGVLHRIPVVPRPSSIDGLAPIQLPALPPGAYLVTASQAGATTGVQGAEVLIVTSLNLMATVLPNAVQVYAMHAVTGQPLPGTRVKASAWRRIDDPTSWRWEKVRDLPAVTTDAQGRATFPVRDGEALQLNAEVQIAGQSHRADLDLSSWGVGVSERARAFLQTSKPVYRPGETLEGLAVVRRLVNGERQPYSGPVTVRLTRGWGGNELYSVSAQADAQGLVRFEMPLASEIRTGDYEVEVEVPTPPTAENPQPDPSVSRLPVRVQAFVKPQFTLDAQAPTQLIAGEPLPLNLSADLYAGGPAQVQAEIFLDLMGQQSNLNPQGQDDPLAELRQETQSAAWWSGSDYSYLDRKPALTRSVDGRASFSLPTSALKNAPQAARIIVRAKDEYGRDVYAEHWLTLYPAGIRLVLQDWAEQVGDRVAAAVQVRSVTGDQPQAGRRVQAQLIRTFYVEGQQRTEVAAEQTLTSDAAGWVRPSFALPRDGSYTIKLSAQDASGRQVTGELWAGQRGAAYVYAPPQRYQAELVAQPLPRHPGEQVRAELKTNLPAGTPLLLEIAAEDRLIRQPLTVRGPVTPIAVPLDAASTPGVRLDVTTTYQGEVVRASTAVLPVVRDDRRVEIRVTGPSGKLRPGERVTLDVETVQSGQPQPALVTLNAVQEALYAVAEDPAPDPWRLFWGVTSPQAWQVTSYDLPPDGRGGGGAGGDGAPLRSDLRELALFDTVQTGADGRAQVTFTLPEALGEYRVSARAFSGQTAVGQTRSELTVGLPYAVRLSRPRVLTAGDRGMAYLSVQDEAGSDRTEQVTLEVGGAAQTQPLTLRAGRGTVRFDLSAPEQPGPLTLVARAGGLQGDALQETLPVRPAGSREVSRASGRGPHRETLSVPAGQQPEALVLTLAAGPHQARIASLSAYLRDPAERWITTDGVAASLGANLDLLRLSQALGWESLLPAQGLRAAAQRDVQALLSLHLDYTELGGGWGWTAQSTVPDAEQTGLALAALGQARAAGLVTESVLDIAREDAQKLLTQLKGPPDSTLVAALIQAGDAQGMAALGRFQNLSAAQQARLAAALALAQPEAARPLYRSALADAQQNAAESRSGSWALDTAEGTAWLALAAQRLGQMEEAQMLLEAVWQARTGQSFGGPRDTAAAVAALTLAAQQEAAGSAGGSAAVRLGGETQPVSLAQPRCLVFGPQQLTGAPELTLSGPAGLACEREFLTRRVTAPPAALSSVRLERSYSATRVGRDEIVTVTLRVQAPTALKGLRLTDPTPGGLEAVDDRPFAFPGWENTPGSTALAWAARSIYDDRSVFYLEQLPAGETVIRYQLRALASGDYQAPAPYLEASQGGQLGEGRAERLWVE</sequence>
<protein>
    <recommendedName>
        <fullName evidence="8">Alpha-2-macroglobulin</fullName>
    </recommendedName>
</protein>
<proteinExistence type="inferred from homology"/>
<evidence type="ECO:0000313" key="7">
    <source>
        <dbReference type="Proteomes" id="UP000277766"/>
    </source>
</evidence>
<dbReference type="PANTHER" id="PTHR40094:SF1">
    <property type="entry name" value="UBIQUITIN DOMAIN-CONTAINING PROTEIN"/>
    <property type="match status" value="1"/>
</dbReference>
<comment type="similarity">
    <text evidence="1">Belongs to the protease inhibitor I39 (alpha-2-macroglobulin) family. Bacterial alpha-2-macroglobulin subfamily.</text>
</comment>
<accession>A0A3S0I7B3</accession>
<dbReference type="GO" id="GO:0004866">
    <property type="term" value="F:endopeptidase inhibitor activity"/>
    <property type="evidence" value="ECO:0007669"/>
    <property type="project" value="InterPro"/>
</dbReference>
<dbReference type="Proteomes" id="UP000277766">
    <property type="component" value="Unassembled WGS sequence"/>
</dbReference>
<dbReference type="InterPro" id="IPR001599">
    <property type="entry name" value="Macroglobln_a2"/>
</dbReference>
<dbReference type="EMBL" id="RXPE01000013">
    <property type="protein sequence ID" value="RTR26864.1"/>
    <property type="molecule type" value="Genomic_DNA"/>
</dbReference>
<keyword evidence="3" id="KW-0732">Signal</keyword>
<gene>
    <name evidence="6" type="ORF">EJ104_07665</name>
</gene>
<feature type="domain" description="Alpha-2-macroglobulin bait region" evidence="4">
    <location>
        <begin position="673"/>
        <end position="813"/>
    </location>
</feature>
<dbReference type="InterPro" id="IPR041246">
    <property type="entry name" value="Bact_MG10"/>
</dbReference>
<dbReference type="Gene3D" id="2.60.40.1930">
    <property type="match status" value="1"/>
</dbReference>
<feature type="region of interest" description="Disordered" evidence="2">
    <location>
        <begin position="1007"/>
        <end position="1031"/>
    </location>
</feature>
<dbReference type="PANTHER" id="PTHR40094">
    <property type="entry name" value="ALPHA-2-MACROGLOBULIN HOMOLOG"/>
    <property type="match status" value="1"/>
</dbReference>
<name>A0A3S0I7B3_9DEIO</name>
<reference evidence="6 7" key="1">
    <citation type="submission" date="2018-12" db="EMBL/GenBank/DDBJ databases">
        <title>Deinococcus radiophilus ATCC 27603 genome sequencing and assembly.</title>
        <authorList>
            <person name="Maclea K.S."/>
            <person name="Maynard C.R."/>
        </authorList>
    </citation>
    <scope>NUCLEOTIDE SEQUENCE [LARGE SCALE GENOMIC DNA]</scope>
    <source>
        <strain evidence="6 7">ATCC 27603</strain>
    </source>
</reference>
<dbReference type="SMART" id="SM01360">
    <property type="entry name" value="A2M"/>
    <property type="match status" value="1"/>
</dbReference>
<dbReference type="Pfam" id="PF17973">
    <property type="entry name" value="bMG10"/>
    <property type="match status" value="1"/>
</dbReference>
<dbReference type="InterPro" id="IPR002890">
    <property type="entry name" value="MG2"/>
</dbReference>
<evidence type="ECO:0000313" key="6">
    <source>
        <dbReference type="EMBL" id="RTR26864.1"/>
    </source>
</evidence>
<dbReference type="OrthoDB" id="51101at2"/>
<evidence type="ECO:0000256" key="3">
    <source>
        <dbReference type="SAM" id="SignalP"/>
    </source>
</evidence>
<keyword evidence="7" id="KW-1185">Reference proteome</keyword>
<dbReference type="InterPro" id="IPR011625">
    <property type="entry name" value="A2M_N_BRD"/>
</dbReference>
<organism evidence="6 7">
    <name type="scientific">Deinococcus radiophilus</name>
    <dbReference type="NCBI Taxonomy" id="32062"/>
    <lineage>
        <taxon>Bacteria</taxon>
        <taxon>Thermotogati</taxon>
        <taxon>Deinococcota</taxon>
        <taxon>Deinococci</taxon>
        <taxon>Deinococcales</taxon>
        <taxon>Deinococcaceae</taxon>
        <taxon>Deinococcus</taxon>
    </lineage>
</organism>
<evidence type="ECO:0000256" key="2">
    <source>
        <dbReference type="SAM" id="MobiDB-lite"/>
    </source>
</evidence>
<evidence type="ECO:0000259" key="4">
    <source>
        <dbReference type="SMART" id="SM01359"/>
    </source>
</evidence>
<dbReference type="Pfam" id="PF01835">
    <property type="entry name" value="MG2"/>
    <property type="match status" value="1"/>
</dbReference>
<dbReference type="Pfam" id="PF00207">
    <property type="entry name" value="A2M"/>
    <property type="match status" value="1"/>
</dbReference>
<evidence type="ECO:0000259" key="5">
    <source>
        <dbReference type="SMART" id="SM01360"/>
    </source>
</evidence>
<comment type="caution">
    <text evidence="6">The sequence shown here is derived from an EMBL/GenBank/DDBJ whole genome shotgun (WGS) entry which is preliminary data.</text>
</comment>
<evidence type="ECO:0000256" key="1">
    <source>
        <dbReference type="ARBA" id="ARBA00010556"/>
    </source>
</evidence>
<evidence type="ECO:0008006" key="8">
    <source>
        <dbReference type="Google" id="ProtNLM"/>
    </source>
</evidence>
<dbReference type="Pfam" id="PF07703">
    <property type="entry name" value="A2M_BRD"/>
    <property type="match status" value="1"/>
</dbReference>
<dbReference type="InterPro" id="IPR051802">
    <property type="entry name" value="YfhM-like"/>
</dbReference>
<dbReference type="SMART" id="SM01359">
    <property type="entry name" value="A2M_N_2"/>
    <property type="match status" value="1"/>
</dbReference>
<feature type="domain" description="Alpha-2-macroglobulin" evidence="5">
    <location>
        <begin position="865"/>
        <end position="954"/>
    </location>
</feature>
<feature type="signal peptide" evidence="3">
    <location>
        <begin position="1"/>
        <end position="24"/>
    </location>
</feature>
<dbReference type="RefSeq" id="WP_126352165.1">
    <property type="nucleotide sequence ID" value="NZ_RXPE01000013.1"/>
</dbReference>
<feature type="chain" id="PRO_5018566178" description="Alpha-2-macroglobulin" evidence="3">
    <location>
        <begin position="25"/>
        <end position="1505"/>
    </location>
</feature>